<protein>
    <submittedName>
        <fullName evidence="2">Uncharacterized protein</fullName>
    </submittedName>
</protein>
<organism evidence="2 3">
    <name type="scientific">Botryotinia fuckeliana (strain T4)</name>
    <name type="common">Noble rot fungus</name>
    <name type="synonym">Botrytis cinerea</name>
    <dbReference type="NCBI Taxonomy" id="999810"/>
    <lineage>
        <taxon>Eukaryota</taxon>
        <taxon>Fungi</taxon>
        <taxon>Dikarya</taxon>
        <taxon>Ascomycota</taxon>
        <taxon>Pezizomycotina</taxon>
        <taxon>Leotiomycetes</taxon>
        <taxon>Helotiales</taxon>
        <taxon>Sclerotiniaceae</taxon>
        <taxon>Botrytis</taxon>
    </lineage>
</organism>
<reference evidence="3" key="1">
    <citation type="journal article" date="2011" name="PLoS Genet.">
        <title>Genomic analysis of the necrotrophic fungal pathogens Sclerotinia sclerotiorum and Botrytis cinerea.</title>
        <authorList>
            <person name="Amselem J."/>
            <person name="Cuomo C.A."/>
            <person name="van Kan J.A."/>
            <person name="Viaud M."/>
            <person name="Benito E.P."/>
            <person name="Couloux A."/>
            <person name="Coutinho P.M."/>
            <person name="de Vries R.P."/>
            <person name="Dyer P.S."/>
            <person name="Fillinger S."/>
            <person name="Fournier E."/>
            <person name="Gout L."/>
            <person name="Hahn M."/>
            <person name="Kohn L."/>
            <person name="Lapalu N."/>
            <person name="Plummer K.M."/>
            <person name="Pradier J.M."/>
            <person name="Quevillon E."/>
            <person name="Sharon A."/>
            <person name="Simon A."/>
            <person name="ten Have A."/>
            <person name="Tudzynski B."/>
            <person name="Tudzynski P."/>
            <person name="Wincker P."/>
            <person name="Andrew M."/>
            <person name="Anthouard V."/>
            <person name="Beever R.E."/>
            <person name="Beffa R."/>
            <person name="Benoit I."/>
            <person name="Bouzid O."/>
            <person name="Brault B."/>
            <person name="Chen Z."/>
            <person name="Choquer M."/>
            <person name="Collemare J."/>
            <person name="Cotton P."/>
            <person name="Danchin E.G."/>
            <person name="Da Silva C."/>
            <person name="Gautier A."/>
            <person name="Giraud C."/>
            <person name="Giraud T."/>
            <person name="Gonzalez C."/>
            <person name="Grossetete S."/>
            <person name="Guldener U."/>
            <person name="Henrissat B."/>
            <person name="Howlett B.J."/>
            <person name="Kodira C."/>
            <person name="Kretschmer M."/>
            <person name="Lappartient A."/>
            <person name="Leroch M."/>
            <person name="Levis C."/>
            <person name="Mauceli E."/>
            <person name="Neuveglise C."/>
            <person name="Oeser B."/>
            <person name="Pearson M."/>
            <person name="Poulain J."/>
            <person name="Poussereau N."/>
            <person name="Quesneville H."/>
            <person name="Rascle C."/>
            <person name="Schumacher J."/>
            <person name="Segurens B."/>
            <person name="Sexton A."/>
            <person name="Silva E."/>
            <person name="Sirven C."/>
            <person name="Soanes D.M."/>
            <person name="Talbot N.J."/>
            <person name="Templeton M."/>
            <person name="Yandava C."/>
            <person name="Yarden O."/>
            <person name="Zeng Q."/>
            <person name="Rollins J.A."/>
            <person name="Lebrun M.H."/>
            <person name="Dickman M."/>
        </authorList>
    </citation>
    <scope>NUCLEOTIDE SEQUENCE [LARGE SCALE GENOMIC DNA]</scope>
    <source>
        <strain evidence="3">T4</strain>
    </source>
</reference>
<evidence type="ECO:0000313" key="3">
    <source>
        <dbReference type="Proteomes" id="UP000008177"/>
    </source>
</evidence>
<name>G2XZ42_BOTF4</name>
<feature type="compositionally biased region" description="Polar residues" evidence="1">
    <location>
        <begin position="56"/>
        <end position="67"/>
    </location>
</feature>
<evidence type="ECO:0000256" key="1">
    <source>
        <dbReference type="SAM" id="MobiDB-lite"/>
    </source>
</evidence>
<feature type="region of interest" description="Disordered" evidence="1">
    <location>
        <begin position="1"/>
        <end position="67"/>
    </location>
</feature>
<proteinExistence type="predicted"/>
<evidence type="ECO:0000313" key="2">
    <source>
        <dbReference type="EMBL" id="CCD45729.1"/>
    </source>
</evidence>
<dbReference type="AlphaFoldDB" id="G2XZ42"/>
<dbReference type="HOGENOM" id="CLU_2812026_0_0_1"/>
<accession>G2XZ42</accession>
<gene>
    <name evidence="2" type="ORF">BofuT4_uP047470.1</name>
</gene>
<dbReference type="EMBL" id="FQ790278">
    <property type="protein sequence ID" value="CCD45729.1"/>
    <property type="molecule type" value="Genomic_DNA"/>
</dbReference>
<sequence length="67" mass="7163">MGDQNFETSRQRNSPQGDLITSGSSSQARGKTSNERATGSLRTRRGEKENAVIELENTSGTASVSCD</sequence>
<feature type="compositionally biased region" description="Polar residues" evidence="1">
    <location>
        <begin position="1"/>
        <end position="41"/>
    </location>
</feature>
<dbReference type="InParanoid" id="G2XZ42"/>
<dbReference type="Proteomes" id="UP000008177">
    <property type="component" value="Unplaced contigs"/>
</dbReference>